<proteinExistence type="predicted"/>
<gene>
    <name evidence="2" type="ORF">GCM10011358_27400</name>
</gene>
<feature type="compositionally biased region" description="Basic and acidic residues" evidence="1">
    <location>
        <begin position="68"/>
        <end position="77"/>
    </location>
</feature>
<evidence type="ECO:0000256" key="1">
    <source>
        <dbReference type="SAM" id="MobiDB-lite"/>
    </source>
</evidence>
<feature type="region of interest" description="Disordered" evidence="1">
    <location>
        <begin position="37"/>
        <end position="77"/>
    </location>
</feature>
<name>A0ABQ1QTE7_9RHOB</name>
<accession>A0ABQ1QTE7</accession>
<protein>
    <submittedName>
        <fullName evidence="2">Uncharacterized protein</fullName>
    </submittedName>
</protein>
<dbReference type="Proteomes" id="UP000617355">
    <property type="component" value="Unassembled WGS sequence"/>
</dbReference>
<sequence>MLAGLRHALPDRVEGRFATCPYRFNPATRRAQIAGKVIHPGHGSSPDQENPFAEPGDFGGGIAAAAPGKDRSGGGCQ</sequence>
<evidence type="ECO:0000313" key="3">
    <source>
        <dbReference type="Proteomes" id="UP000617355"/>
    </source>
</evidence>
<keyword evidence="3" id="KW-1185">Reference proteome</keyword>
<reference evidence="3" key="1">
    <citation type="journal article" date="2019" name="Int. J. Syst. Evol. Microbiol.">
        <title>The Global Catalogue of Microorganisms (GCM) 10K type strain sequencing project: providing services to taxonomists for standard genome sequencing and annotation.</title>
        <authorList>
            <consortium name="The Broad Institute Genomics Platform"/>
            <consortium name="The Broad Institute Genome Sequencing Center for Infectious Disease"/>
            <person name="Wu L."/>
            <person name="Ma J."/>
        </authorList>
    </citation>
    <scope>NUCLEOTIDE SEQUENCE [LARGE SCALE GENOMIC DNA]</scope>
    <source>
        <strain evidence="3">CGMCC 1.12922</strain>
    </source>
</reference>
<organism evidence="2 3">
    <name type="scientific">Sinisalibacter lacisalsi</name>
    <dbReference type="NCBI Taxonomy" id="1526570"/>
    <lineage>
        <taxon>Bacteria</taxon>
        <taxon>Pseudomonadati</taxon>
        <taxon>Pseudomonadota</taxon>
        <taxon>Alphaproteobacteria</taxon>
        <taxon>Rhodobacterales</taxon>
        <taxon>Roseobacteraceae</taxon>
        <taxon>Sinisalibacter</taxon>
    </lineage>
</organism>
<comment type="caution">
    <text evidence="2">The sequence shown here is derived from an EMBL/GenBank/DDBJ whole genome shotgun (WGS) entry which is preliminary data.</text>
</comment>
<dbReference type="EMBL" id="BMGI01000004">
    <property type="protein sequence ID" value="GGD42039.1"/>
    <property type="molecule type" value="Genomic_DNA"/>
</dbReference>
<evidence type="ECO:0000313" key="2">
    <source>
        <dbReference type="EMBL" id="GGD42039.1"/>
    </source>
</evidence>